<dbReference type="PATRIC" id="fig|1437605.7.peg.716"/>
<dbReference type="PROSITE" id="PS00352">
    <property type="entry name" value="CSD_1"/>
    <property type="match status" value="1"/>
</dbReference>
<feature type="domain" description="CSD" evidence="4">
    <location>
        <begin position="1"/>
        <end position="67"/>
    </location>
</feature>
<dbReference type="OrthoDB" id="7477356at2"/>
<evidence type="ECO:0000256" key="2">
    <source>
        <dbReference type="ARBA" id="ARBA00022490"/>
    </source>
</evidence>
<dbReference type="PIRSF" id="PIRSF002599">
    <property type="entry name" value="Cold_shock_A"/>
    <property type="match status" value="1"/>
</dbReference>
<dbReference type="InterPro" id="IPR019844">
    <property type="entry name" value="CSD_CS"/>
</dbReference>
<dbReference type="EMBL" id="JGYK01000001">
    <property type="protein sequence ID" value="KFI40268.1"/>
    <property type="molecule type" value="Genomic_DNA"/>
</dbReference>
<dbReference type="STRING" id="1437605.AB656_03460"/>
<dbReference type="GO" id="GO:0005737">
    <property type="term" value="C:cytoplasm"/>
    <property type="evidence" value="ECO:0007669"/>
    <property type="project" value="UniProtKB-SubCell"/>
</dbReference>
<dbReference type="Gene3D" id="2.40.50.140">
    <property type="entry name" value="Nucleic acid-binding proteins"/>
    <property type="match status" value="1"/>
</dbReference>
<dbReference type="eggNOG" id="COG1278">
    <property type="taxonomic scope" value="Bacteria"/>
</dbReference>
<dbReference type="RefSeq" id="WP_033503756.1">
    <property type="nucleotide sequence ID" value="NZ_CP011786.1"/>
</dbReference>
<keyword evidence="6" id="KW-1185">Reference proteome</keyword>
<dbReference type="InterPro" id="IPR050181">
    <property type="entry name" value="Cold_shock_domain"/>
</dbReference>
<protein>
    <submittedName>
        <fullName evidence="5">Cold shock protein</fullName>
    </submittedName>
</protein>
<dbReference type="Proteomes" id="UP000029015">
    <property type="component" value="Unassembled WGS sequence"/>
</dbReference>
<dbReference type="PROSITE" id="PS51857">
    <property type="entry name" value="CSD_2"/>
    <property type="match status" value="1"/>
</dbReference>
<accession>A0A086Z168</accession>
<dbReference type="SUPFAM" id="SSF50249">
    <property type="entry name" value="Nucleic acid-binding proteins"/>
    <property type="match status" value="1"/>
</dbReference>
<name>A0A086Z168_9BIFI</name>
<evidence type="ECO:0000259" key="4">
    <source>
        <dbReference type="PROSITE" id="PS51857"/>
    </source>
</evidence>
<comment type="caution">
    <text evidence="5">The sequence shown here is derived from an EMBL/GenBank/DDBJ whole genome shotgun (WGS) entry which is preliminary data.</text>
</comment>
<comment type="subcellular location">
    <subcellularLocation>
        <location evidence="1 3">Cytoplasm</location>
    </subcellularLocation>
</comment>
<evidence type="ECO:0000256" key="1">
    <source>
        <dbReference type="ARBA" id="ARBA00004496"/>
    </source>
</evidence>
<organism evidence="5 6">
    <name type="scientific">Bifidobacterium actinocoloniiforme DSM 22766</name>
    <dbReference type="NCBI Taxonomy" id="1437605"/>
    <lineage>
        <taxon>Bacteria</taxon>
        <taxon>Bacillati</taxon>
        <taxon>Actinomycetota</taxon>
        <taxon>Actinomycetes</taxon>
        <taxon>Bifidobacteriales</taxon>
        <taxon>Bifidobacteriaceae</taxon>
        <taxon>Bifidobacterium</taxon>
    </lineage>
</organism>
<proteinExistence type="predicted"/>
<reference evidence="5 6" key="1">
    <citation type="submission" date="2014-03" db="EMBL/GenBank/DDBJ databases">
        <title>Genomics of Bifidobacteria.</title>
        <authorList>
            <person name="Ventura M."/>
            <person name="Milani C."/>
            <person name="Lugli G.A."/>
        </authorList>
    </citation>
    <scope>NUCLEOTIDE SEQUENCE [LARGE SCALE GENOMIC DNA]</scope>
    <source>
        <strain evidence="5 6">DSM 22766</strain>
    </source>
</reference>
<dbReference type="InterPro" id="IPR011129">
    <property type="entry name" value="CSD"/>
</dbReference>
<evidence type="ECO:0000313" key="5">
    <source>
        <dbReference type="EMBL" id="KFI40268.1"/>
    </source>
</evidence>
<dbReference type="InterPro" id="IPR002059">
    <property type="entry name" value="CSP_DNA-bd"/>
</dbReference>
<dbReference type="CDD" id="cd04458">
    <property type="entry name" value="CSP_CDS"/>
    <property type="match status" value="1"/>
</dbReference>
<dbReference type="GO" id="GO:0003676">
    <property type="term" value="F:nucleic acid binding"/>
    <property type="evidence" value="ECO:0007669"/>
    <property type="project" value="InterPro"/>
</dbReference>
<keyword evidence="2" id="KW-0963">Cytoplasm</keyword>
<dbReference type="AlphaFoldDB" id="A0A086Z168"/>
<dbReference type="InterPro" id="IPR012156">
    <property type="entry name" value="Cold_shock_CspA"/>
</dbReference>
<evidence type="ECO:0000256" key="3">
    <source>
        <dbReference type="RuleBase" id="RU000408"/>
    </source>
</evidence>
<gene>
    <name evidence="5" type="ORF">BACT_0970</name>
</gene>
<dbReference type="SMART" id="SM00357">
    <property type="entry name" value="CSP"/>
    <property type="match status" value="1"/>
</dbReference>
<sequence length="68" mass="7534">MAQGTVKFFSDQKGYGFITPDDGSEDIFVHYSAIDSPDSHKLLHEGDKVEYEVERSAKGLQATTARVI</sequence>
<dbReference type="PANTHER" id="PTHR11544">
    <property type="entry name" value="COLD SHOCK DOMAIN CONTAINING PROTEINS"/>
    <property type="match status" value="1"/>
</dbReference>
<dbReference type="KEGG" id="bact:AB656_03460"/>
<dbReference type="InterPro" id="IPR012340">
    <property type="entry name" value="NA-bd_OB-fold"/>
</dbReference>
<dbReference type="Pfam" id="PF00313">
    <property type="entry name" value="CSD"/>
    <property type="match status" value="1"/>
</dbReference>
<evidence type="ECO:0000313" key="6">
    <source>
        <dbReference type="Proteomes" id="UP000029015"/>
    </source>
</evidence>
<dbReference type="PRINTS" id="PR00050">
    <property type="entry name" value="COLDSHOCK"/>
</dbReference>